<evidence type="ECO:0000256" key="4">
    <source>
        <dbReference type="ARBA" id="ARBA00022737"/>
    </source>
</evidence>
<protein>
    <submittedName>
        <fullName evidence="12">Cadherin domain-containing protein</fullName>
    </submittedName>
</protein>
<dbReference type="PANTHER" id="PTHR24025:SF23">
    <property type="entry name" value="NEURAL-CADHERIN"/>
    <property type="match status" value="1"/>
</dbReference>
<evidence type="ECO:0000313" key="11">
    <source>
        <dbReference type="Proteomes" id="UP000887565"/>
    </source>
</evidence>
<evidence type="ECO:0000256" key="3">
    <source>
        <dbReference type="ARBA" id="ARBA00022729"/>
    </source>
</evidence>
<reference evidence="12" key="1">
    <citation type="submission" date="2022-11" db="UniProtKB">
        <authorList>
            <consortium name="WormBaseParasite"/>
        </authorList>
    </citation>
    <scope>IDENTIFICATION</scope>
</reference>
<keyword evidence="4" id="KW-0677">Repeat</keyword>
<keyword evidence="8" id="KW-0472">Membrane</keyword>
<comment type="subcellular location">
    <subcellularLocation>
        <location evidence="1">Membrane</location>
        <topology evidence="1">Single-pass membrane protein</topology>
    </subcellularLocation>
</comment>
<accession>A0A915I0R7</accession>
<feature type="domain" description="Cadherin" evidence="10">
    <location>
        <begin position="23"/>
        <end position="79"/>
    </location>
</feature>
<proteinExistence type="predicted"/>
<keyword evidence="7" id="KW-1133">Transmembrane helix</keyword>
<dbReference type="InterPro" id="IPR015919">
    <property type="entry name" value="Cadherin-like_sf"/>
</dbReference>
<dbReference type="CDD" id="cd11304">
    <property type="entry name" value="Cadherin_repeat"/>
    <property type="match status" value="2"/>
</dbReference>
<evidence type="ECO:0000256" key="7">
    <source>
        <dbReference type="ARBA" id="ARBA00022989"/>
    </source>
</evidence>
<dbReference type="PRINTS" id="PR00205">
    <property type="entry name" value="CADHERIN"/>
</dbReference>
<dbReference type="InterPro" id="IPR050971">
    <property type="entry name" value="Cadherin-domain_protein"/>
</dbReference>
<dbReference type="GO" id="GO:0016020">
    <property type="term" value="C:membrane"/>
    <property type="evidence" value="ECO:0007669"/>
    <property type="project" value="UniProtKB-SubCell"/>
</dbReference>
<evidence type="ECO:0000313" key="12">
    <source>
        <dbReference type="WBParaSite" id="nRc.2.0.1.t07087-RA"/>
    </source>
</evidence>
<keyword evidence="5 9" id="KW-0106">Calcium</keyword>
<organism evidence="11 12">
    <name type="scientific">Romanomermis culicivorax</name>
    <name type="common">Nematode worm</name>
    <dbReference type="NCBI Taxonomy" id="13658"/>
    <lineage>
        <taxon>Eukaryota</taxon>
        <taxon>Metazoa</taxon>
        <taxon>Ecdysozoa</taxon>
        <taxon>Nematoda</taxon>
        <taxon>Enoplea</taxon>
        <taxon>Dorylaimia</taxon>
        <taxon>Mermithida</taxon>
        <taxon>Mermithoidea</taxon>
        <taxon>Mermithidae</taxon>
        <taxon>Romanomermis</taxon>
    </lineage>
</organism>
<dbReference type="SUPFAM" id="SSF49313">
    <property type="entry name" value="Cadherin-like"/>
    <property type="match status" value="3"/>
</dbReference>
<dbReference type="Pfam" id="PF00028">
    <property type="entry name" value="Cadherin"/>
    <property type="match status" value="1"/>
</dbReference>
<dbReference type="AlphaFoldDB" id="A0A915I0R7"/>
<dbReference type="SMART" id="SM00112">
    <property type="entry name" value="CA"/>
    <property type="match status" value="2"/>
</dbReference>
<keyword evidence="11" id="KW-1185">Reference proteome</keyword>
<dbReference type="Gene3D" id="2.60.40.60">
    <property type="entry name" value="Cadherins"/>
    <property type="match status" value="3"/>
</dbReference>
<name>A0A915I0R7_ROMCU</name>
<evidence type="ECO:0000259" key="10">
    <source>
        <dbReference type="PROSITE" id="PS50268"/>
    </source>
</evidence>
<dbReference type="WBParaSite" id="nRc.2.0.1.t07087-RA">
    <property type="protein sequence ID" value="nRc.2.0.1.t07087-RA"/>
    <property type="gene ID" value="nRc.2.0.1.g07087"/>
</dbReference>
<dbReference type="InterPro" id="IPR002126">
    <property type="entry name" value="Cadherin-like_dom"/>
</dbReference>
<keyword evidence="2" id="KW-0812">Transmembrane</keyword>
<keyword evidence="6" id="KW-0130">Cell adhesion</keyword>
<dbReference type="GO" id="GO:0005509">
    <property type="term" value="F:calcium ion binding"/>
    <property type="evidence" value="ECO:0007669"/>
    <property type="project" value="UniProtKB-UniRule"/>
</dbReference>
<evidence type="ECO:0000256" key="9">
    <source>
        <dbReference type="PROSITE-ProRule" id="PRU00043"/>
    </source>
</evidence>
<evidence type="ECO:0000256" key="8">
    <source>
        <dbReference type="ARBA" id="ARBA00023136"/>
    </source>
</evidence>
<evidence type="ECO:0000256" key="1">
    <source>
        <dbReference type="ARBA" id="ARBA00004167"/>
    </source>
</evidence>
<dbReference type="PANTHER" id="PTHR24025">
    <property type="entry name" value="DESMOGLEIN FAMILY MEMBER"/>
    <property type="match status" value="1"/>
</dbReference>
<dbReference type="GO" id="GO:0007156">
    <property type="term" value="P:homophilic cell adhesion via plasma membrane adhesion molecules"/>
    <property type="evidence" value="ECO:0007669"/>
    <property type="project" value="InterPro"/>
</dbReference>
<feature type="domain" description="Cadherin" evidence="10">
    <location>
        <begin position="73"/>
        <end position="182"/>
    </location>
</feature>
<evidence type="ECO:0000256" key="5">
    <source>
        <dbReference type="ARBA" id="ARBA00022837"/>
    </source>
</evidence>
<keyword evidence="3" id="KW-0732">Signal</keyword>
<dbReference type="PROSITE" id="PS50268">
    <property type="entry name" value="CADHERIN_2"/>
    <property type="match status" value="2"/>
</dbReference>
<dbReference type="GO" id="GO:0005911">
    <property type="term" value="C:cell-cell junction"/>
    <property type="evidence" value="ECO:0007669"/>
    <property type="project" value="TreeGrafter"/>
</dbReference>
<evidence type="ECO:0000256" key="2">
    <source>
        <dbReference type="ARBA" id="ARBA00022692"/>
    </source>
</evidence>
<dbReference type="FunFam" id="2.60.40.60:FF:000033">
    <property type="entry name" value="FAT atypical cadherin 1"/>
    <property type="match status" value="1"/>
</dbReference>
<sequence>MGGLDLTSILNLVGSPDFGLLYNGSVVVKRPLDREVTDFYNLSLKTLNIDQHYCQIDVKVTILDVNDQVPVIHNQQPEFSLLENSPGPFPVLLTQIRAIDFDLGNNGSIGFTIKRDKADSVSKFLIHKESGALLCTEPLDREEVEKYEFTIVASDKGDKKSLFSENRFTLNVLDVRDSPPYFTHKSYSAEIYENATVGRHILTVEALSKDS</sequence>
<dbReference type="Proteomes" id="UP000887565">
    <property type="component" value="Unplaced"/>
</dbReference>
<dbReference type="OMA" id="ICISIID"/>
<evidence type="ECO:0000256" key="6">
    <source>
        <dbReference type="ARBA" id="ARBA00022889"/>
    </source>
</evidence>